<feature type="transmembrane region" description="Helical" evidence="1">
    <location>
        <begin position="376"/>
        <end position="396"/>
    </location>
</feature>
<reference evidence="3 4" key="1">
    <citation type="submission" date="2023-01" db="EMBL/GenBank/DDBJ databases">
        <title>Analysis of 21 Apiospora genomes using comparative genomics revels a genus with tremendous synthesis potential of carbohydrate active enzymes and secondary metabolites.</title>
        <authorList>
            <person name="Sorensen T."/>
        </authorList>
    </citation>
    <scope>NUCLEOTIDE SEQUENCE [LARGE SCALE GENOMIC DNA]</scope>
    <source>
        <strain evidence="3 4">CBS 24483</strain>
    </source>
</reference>
<dbReference type="RefSeq" id="XP_066697336.1">
    <property type="nucleotide sequence ID" value="XM_066844938.1"/>
</dbReference>
<organism evidence="3 4">
    <name type="scientific">Apiospora aurea</name>
    <dbReference type="NCBI Taxonomy" id="335848"/>
    <lineage>
        <taxon>Eukaryota</taxon>
        <taxon>Fungi</taxon>
        <taxon>Dikarya</taxon>
        <taxon>Ascomycota</taxon>
        <taxon>Pezizomycotina</taxon>
        <taxon>Sordariomycetes</taxon>
        <taxon>Xylariomycetidae</taxon>
        <taxon>Amphisphaeriales</taxon>
        <taxon>Apiosporaceae</taxon>
        <taxon>Apiospora</taxon>
    </lineage>
</organism>
<dbReference type="Proteomes" id="UP001391051">
    <property type="component" value="Unassembled WGS sequence"/>
</dbReference>
<sequence>MRAPRALVDRGWRRTGAINIVWVSTCGLIVLAGLLYSIARNENGSKLHSTKIYQGRCPKSSRISTVLHLLVNIVSTGILASSNFFMHITTSPTRKEIDRAHMFLRPLDIGLLSRGNLSSLSYFKRACWSILLLSSIPIHLFFNSAIYNTVFQGDSFDVAIATKAFTQNKQYWAPGASLTPSGASSPVQIYQDVGYENPSHNYEVEAPLDGYGSPVHLNDYRNKSSDIRHRIDDLAQQGSKWEFLDKPRGYRGSYSDLIITISGGTNDSTGWLRSEVYEFVGSNSSYLRDKWDSVVPPDQVNPLWFWAQCEAPSTSLTSCSRILSQRISFIEDGRPTDETNGTEMDYGYKAIRRELEIEGCLAKPVETCQVLVSNGLLIAVLFCVFLKIVTCVAILLHQQDASFITPGDAIESFITDPDIYTRGLATLSIKDSQRLQCSTREVIKVPDETYFVSSTRPRRWNRNRRPLSSAILQGTWIEIYFPSTIALLGLLAGWVVGIAAKNSSLNSFGDFGPSKNIRTVNLLDGLGYVATLICINMPQLILSFIYLTINMLHTQLQVEKEWNSYGLSYRPLRVSYPKGQQTSTYWLQLPFRYSIPMIGTSALLHWLIRSDIEKTAYNERLRNEFRLPEDTFVGMGYSDTSMFILLLLGPISILSPLLFRQLKIQSDMVFGGTNSLILSAACHIPRAPSQLAIRTGLAYTEEDGEYLISVSRQPLRWGVRSLPTDLSRDISVENDEPVMHLSFGTEDHDVQEPQPGGLYA</sequence>
<feature type="transmembrane region" description="Helical" evidence="1">
    <location>
        <begin position="525"/>
        <end position="547"/>
    </location>
</feature>
<keyword evidence="4" id="KW-1185">Reference proteome</keyword>
<feature type="domain" description="DUF6536" evidence="2">
    <location>
        <begin position="12"/>
        <end position="166"/>
    </location>
</feature>
<evidence type="ECO:0000313" key="4">
    <source>
        <dbReference type="Proteomes" id="UP001391051"/>
    </source>
</evidence>
<evidence type="ECO:0000259" key="2">
    <source>
        <dbReference type="Pfam" id="PF20163"/>
    </source>
</evidence>
<keyword evidence="1" id="KW-1133">Transmembrane helix</keyword>
<protein>
    <recommendedName>
        <fullName evidence="2">DUF6536 domain-containing protein</fullName>
    </recommendedName>
</protein>
<feature type="transmembrane region" description="Helical" evidence="1">
    <location>
        <begin position="479"/>
        <end position="500"/>
    </location>
</feature>
<evidence type="ECO:0000313" key="3">
    <source>
        <dbReference type="EMBL" id="KAK7947830.1"/>
    </source>
</evidence>
<dbReference type="PANTHER" id="PTHR35395">
    <property type="entry name" value="DUF6536 DOMAIN-CONTAINING PROTEIN"/>
    <property type="match status" value="1"/>
</dbReference>
<keyword evidence="1" id="KW-0812">Transmembrane</keyword>
<feature type="transmembrane region" description="Helical" evidence="1">
    <location>
        <begin position="640"/>
        <end position="659"/>
    </location>
</feature>
<keyword evidence="1" id="KW-0472">Membrane</keyword>
<evidence type="ECO:0000256" key="1">
    <source>
        <dbReference type="SAM" id="Phobius"/>
    </source>
</evidence>
<dbReference type="PANTHER" id="PTHR35395:SF1">
    <property type="entry name" value="DUF6536 DOMAIN-CONTAINING PROTEIN"/>
    <property type="match status" value="1"/>
</dbReference>
<dbReference type="Pfam" id="PF20163">
    <property type="entry name" value="DUF6536"/>
    <property type="match status" value="1"/>
</dbReference>
<dbReference type="InterPro" id="IPR046623">
    <property type="entry name" value="DUF6536"/>
</dbReference>
<proteinExistence type="predicted"/>
<comment type="caution">
    <text evidence="3">The sequence shown here is derived from an EMBL/GenBank/DDBJ whole genome shotgun (WGS) entry which is preliminary data.</text>
</comment>
<dbReference type="EMBL" id="JAQQWE010000006">
    <property type="protein sequence ID" value="KAK7947830.1"/>
    <property type="molecule type" value="Genomic_DNA"/>
</dbReference>
<dbReference type="GeneID" id="92078000"/>
<feature type="transmembrane region" description="Helical" evidence="1">
    <location>
        <begin position="66"/>
        <end position="86"/>
    </location>
</feature>
<gene>
    <name evidence="3" type="ORF">PG986_008716</name>
</gene>
<name>A0ABR1Q5V7_9PEZI</name>
<feature type="transmembrane region" description="Helical" evidence="1">
    <location>
        <begin position="20"/>
        <end position="39"/>
    </location>
</feature>
<accession>A0ABR1Q5V7</accession>